<dbReference type="OrthoDB" id="8197637at2759"/>
<evidence type="ECO:0000313" key="4">
    <source>
        <dbReference type="Proteomes" id="UP000235965"/>
    </source>
</evidence>
<feature type="compositionally biased region" description="Polar residues" evidence="1">
    <location>
        <begin position="155"/>
        <end position="170"/>
    </location>
</feature>
<proteinExistence type="predicted"/>
<dbReference type="STRING" id="105785.A0A2J7QW44"/>
<feature type="compositionally biased region" description="Polar residues" evidence="1">
    <location>
        <begin position="179"/>
        <end position="193"/>
    </location>
</feature>
<keyword evidence="2" id="KW-0812">Transmembrane</keyword>
<reference evidence="3 4" key="1">
    <citation type="submission" date="2017-12" db="EMBL/GenBank/DDBJ databases">
        <title>Hemimetabolous genomes reveal molecular basis of termite eusociality.</title>
        <authorList>
            <person name="Harrison M.C."/>
            <person name="Jongepier E."/>
            <person name="Robertson H.M."/>
            <person name="Arning N."/>
            <person name="Bitard-Feildel T."/>
            <person name="Chao H."/>
            <person name="Childers C.P."/>
            <person name="Dinh H."/>
            <person name="Doddapaneni H."/>
            <person name="Dugan S."/>
            <person name="Gowin J."/>
            <person name="Greiner C."/>
            <person name="Han Y."/>
            <person name="Hu H."/>
            <person name="Hughes D.S.T."/>
            <person name="Huylmans A.-K."/>
            <person name="Kemena C."/>
            <person name="Kremer L.P.M."/>
            <person name="Lee S.L."/>
            <person name="Lopez-Ezquerra A."/>
            <person name="Mallet L."/>
            <person name="Monroy-Kuhn J.M."/>
            <person name="Moser A."/>
            <person name="Murali S.C."/>
            <person name="Muzny D.M."/>
            <person name="Otani S."/>
            <person name="Piulachs M.-D."/>
            <person name="Poelchau M."/>
            <person name="Qu J."/>
            <person name="Schaub F."/>
            <person name="Wada-Katsumata A."/>
            <person name="Worley K.C."/>
            <person name="Xie Q."/>
            <person name="Ylla G."/>
            <person name="Poulsen M."/>
            <person name="Gibbs R.A."/>
            <person name="Schal C."/>
            <person name="Richards S."/>
            <person name="Belles X."/>
            <person name="Korb J."/>
            <person name="Bornberg-Bauer E."/>
        </authorList>
    </citation>
    <scope>NUCLEOTIDE SEQUENCE [LARGE SCALE GENOMIC DNA]</scope>
    <source>
        <tissue evidence="3">Whole body</tissue>
    </source>
</reference>
<feature type="region of interest" description="Disordered" evidence="1">
    <location>
        <begin position="1"/>
        <end position="26"/>
    </location>
</feature>
<protein>
    <submittedName>
        <fullName evidence="3">Uncharacterized protein</fullName>
    </submittedName>
</protein>
<dbReference type="Proteomes" id="UP000235965">
    <property type="component" value="Unassembled WGS sequence"/>
</dbReference>
<evidence type="ECO:0000313" key="3">
    <source>
        <dbReference type="EMBL" id="PNF32796.1"/>
    </source>
</evidence>
<feature type="compositionally biased region" description="Polar residues" evidence="1">
    <location>
        <begin position="235"/>
        <end position="252"/>
    </location>
</feature>
<organism evidence="3 4">
    <name type="scientific">Cryptotermes secundus</name>
    <dbReference type="NCBI Taxonomy" id="105785"/>
    <lineage>
        <taxon>Eukaryota</taxon>
        <taxon>Metazoa</taxon>
        <taxon>Ecdysozoa</taxon>
        <taxon>Arthropoda</taxon>
        <taxon>Hexapoda</taxon>
        <taxon>Insecta</taxon>
        <taxon>Pterygota</taxon>
        <taxon>Neoptera</taxon>
        <taxon>Polyneoptera</taxon>
        <taxon>Dictyoptera</taxon>
        <taxon>Blattodea</taxon>
        <taxon>Blattoidea</taxon>
        <taxon>Termitoidae</taxon>
        <taxon>Kalotermitidae</taxon>
        <taxon>Cryptotermitinae</taxon>
        <taxon>Cryptotermes</taxon>
    </lineage>
</organism>
<dbReference type="AlphaFoldDB" id="A0A2J7QW44"/>
<evidence type="ECO:0000256" key="1">
    <source>
        <dbReference type="SAM" id="MobiDB-lite"/>
    </source>
</evidence>
<dbReference type="InParanoid" id="A0A2J7QW44"/>
<keyword evidence="4" id="KW-1185">Reference proteome</keyword>
<name>A0A2J7QW44_9NEOP</name>
<feature type="region of interest" description="Disordered" evidence="1">
    <location>
        <begin position="155"/>
        <end position="199"/>
    </location>
</feature>
<comment type="caution">
    <text evidence="3">The sequence shown here is derived from an EMBL/GenBank/DDBJ whole genome shotgun (WGS) entry which is preliminary data.</text>
</comment>
<keyword evidence="2" id="KW-0472">Membrane</keyword>
<dbReference type="EMBL" id="NEVH01009768">
    <property type="protein sequence ID" value="PNF32797.1"/>
    <property type="molecule type" value="Genomic_DNA"/>
</dbReference>
<feature type="compositionally biased region" description="Acidic residues" evidence="1">
    <location>
        <begin position="369"/>
        <end position="390"/>
    </location>
</feature>
<evidence type="ECO:0000256" key="2">
    <source>
        <dbReference type="SAM" id="Phobius"/>
    </source>
</evidence>
<feature type="region of interest" description="Disordered" evidence="1">
    <location>
        <begin position="364"/>
        <end position="390"/>
    </location>
</feature>
<sequence>MSAKDELLTHLSRPGSEAMSNHHQRPTEKINSCITLQLKAEGPTIDNCGCLIEELIEIQPKEALLYNGTVDNCSLDSILRTTEGVNLNGTESSCRNGHEVICLRDSDTSVTSLDSSYSTSYDTHLHSESLDLHSSDISSNKLEALSLQNTLQALNGIDQPSPSTASSDTVTPIGLAPTDSKQTSQPVSSVPTHTRNLSQTTNQLTNLTDNFGDTSLVRNLLEGSDVKKLPDSYPVNKSGTVYSKNMPDMSQINSSNEDELLISEDVTSSTGHDTAPDDPDVKKETAFECSPNQSQCSGIVSYLASMEPDNQSPHLTHSVYPGWKLDRRESGHLYWRRDSSTLNGVDPSSRVKFRYHIEVREFESRSSEAEDLSEGDDDDMYDDNDDDSEFEVQETGGYSISDSLTFDEPSSLGSAAVIGGVAILAMIVMASYRWLLDSLQVI</sequence>
<gene>
    <name evidence="3" type="ORF">B7P43_G04471</name>
</gene>
<dbReference type="EMBL" id="NEVH01009768">
    <property type="protein sequence ID" value="PNF32796.1"/>
    <property type="molecule type" value="Genomic_DNA"/>
</dbReference>
<keyword evidence="2" id="KW-1133">Transmembrane helix</keyword>
<accession>A0A2J7QW44</accession>
<dbReference type="EMBL" id="NEVH01009768">
    <property type="protein sequence ID" value="PNF32795.1"/>
    <property type="molecule type" value="Genomic_DNA"/>
</dbReference>
<feature type="transmembrane region" description="Helical" evidence="2">
    <location>
        <begin position="412"/>
        <end position="436"/>
    </location>
</feature>
<feature type="region of interest" description="Disordered" evidence="1">
    <location>
        <begin position="226"/>
        <end position="252"/>
    </location>
</feature>